<organism evidence="1 2">
    <name type="scientific">Tenebrio molitor</name>
    <name type="common">Yellow mealworm beetle</name>
    <dbReference type="NCBI Taxonomy" id="7067"/>
    <lineage>
        <taxon>Eukaryota</taxon>
        <taxon>Metazoa</taxon>
        <taxon>Ecdysozoa</taxon>
        <taxon>Arthropoda</taxon>
        <taxon>Hexapoda</taxon>
        <taxon>Insecta</taxon>
        <taxon>Pterygota</taxon>
        <taxon>Neoptera</taxon>
        <taxon>Endopterygota</taxon>
        <taxon>Coleoptera</taxon>
        <taxon>Polyphaga</taxon>
        <taxon>Cucujiformia</taxon>
        <taxon>Tenebrionidae</taxon>
        <taxon>Tenebrio</taxon>
    </lineage>
</organism>
<dbReference type="Proteomes" id="UP000719412">
    <property type="component" value="Unassembled WGS sequence"/>
</dbReference>
<proteinExistence type="predicted"/>
<dbReference type="AlphaFoldDB" id="A0A8J6HXI8"/>
<sequence>MGGHGGGRRGGQFRSEIRESLDDQIAELEQGAHLMLQFLQGHQRLGLLADEIVKRPGRLAELKAVHTRAHRLAALQKYHSFKYIFGKKQNCIKKKILKRGFFQ</sequence>
<comment type="caution">
    <text evidence="1">The sequence shown here is derived from an EMBL/GenBank/DDBJ whole genome shotgun (WGS) entry which is preliminary data.</text>
</comment>
<accession>A0A8J6HXI8</accession>
<reference evidence="1" key="1">
    <citation type="journal article" date="2020" name="J Insects Food Feed">
        <title>The yellow mealworm (Tenebrio molitor) genome: a resource for the emerging insects as food and feed industry.</title>
        <authorList>
            <person name="Eriksson T."/>
            <person name="Andere A."/>
            <person name="Kelstrup H."/>
            <person name="Emery V."/>
            <person name="Picard C."/>
        </authorList>
    </citation>
    <scope>NUCLEOTIDE SEQUENCE</scope>
    <source>
        <strain evidence="1">Stoneville</strain>
        <tissue evidence="1">Whole head</tissue>
    </source>
</reference>
<keyword evidence="2" id="KW-1185">Reference proteome</keyword>
<gene>
    <name evidence="1" type="ORF">GEV33_000217</name>
</gene>
<evidence type="ECO:0000313" key="2">
    <source>
        <dbReference type="Proteomes" id="UP000719412"/>
    </source>
</evidence>
<protein>
    <submittedName>
        <fullName evidence="1">Uncharacterized protein</fullName>
    </submittedName>
</protein>
<reference evidence="1" key="2">
    <citation type="submission" date="2021-08" db="EMBL/GenBank/DDBJ databases">
        <authorList>
            <person name="Eriksson T."/>
        </authorList>
    </citation>
    <scope>NUCLEOTIDE SEQUENCE</scope>
    <source>
        <strain evidence="1">Stoneville</strain>
        <tissue evidence="1">Whole head</tissue>
    </source>
</reference>
<evidence type="ECO:0000313" key="1">
    <source>
        <dbReference type="EMBL" id="KAH0822574.1"/>
    </source>
</evidence>
<name>A0A8J6HXI8_TENMO</name>
<dbReference type="EMBL" id="JABDTM020000998">
    <property type="protein sequence ID" value="KAH0822574.1"/>
    <property type="molecule type" value="Genomic_DNA"/>
</dbReference>